<comment type="subunit">
    <text evidence="3">Homohexamer; trimer of dimers.</text>
</comment>
<dbReference type="GO" id="GO:0046556">
    <property type="term" value="F:alpha-L-arabinofuranosidase activity"/>
    <property type="evidence" value="ECO:0007669"/>
    <property type="project" value="UniProtKB-EC"/>
</dbReference>
<dbReference type="InterPro" id="IPR055235">
    <property type="entry name" value="ASD1_cat"/>
</dbReference>
<keyword evidence="6" id="KW-0119">Carbohydrate metabolism</keyword>
<dbReference type="EC" id="3.2.1.55" evidence="4"/>
<protein>
    <recommendedName>
        <fullName evidence="4">non-reducing end alpha-L-arabinofuranosidase</fullName>
        <ecNumber evidence="4">3.2.1.55</ecNumber>
    </recommendedName>
</protein>
<dbReference type="EMBL" id="JALEMU010000132">
    <property type="protein sequence ID" value="MCI5756271.1"/>
    <property type="molecule type" value="Genomic_DNA"/>
</dbReference>
<dbReference type="Pfam" id="PF22848">
    <property type="entry name" value="ASD1_dom"/>
    <property type="match status" value="1"/>
</dbReference>
<dbReference type="Gene3D" id="3.20.20.80">
    <property type="entry name" value="Glycosidases"/>
    <property type="match status" value="1"/>
</dbReference>
<feature type="domain" description="Alpha-L-arabinofuranosidase C-terminal" evidence="8">
    <location>
        <begin position="291"/>
        <end position="489"/>
    </location>
</feature>
<evidence type="ECO:0000259" key="8">
    <source>
        <dbReference type="SMART" id="SM00813"/>
    </source>
</evidence>
<dbReference type="InterPro" id="IPR017853">
    <property type="entry name" value="GH"/>
</dbReference>
<evidence type="ECO:0000256" key="2">
    <source>
        <dbReference type="ARBA" id="ARBA00007186"/>
    </source>
</evidence>
<evidence type="ECO:0000256" key="1">
    <source>
        <dbReference type="ARBA" id="ARBA00001462"/>
    </source>
</evidence>
<dbReference type="GO" id="GO:0000272">
    <property type="term" value="P:polysaccharide catabolic process"/>
    <property type="evidence" value="ECO:0007669"/>
    <property type="project" value="TreeGrafter"/>
</dbReference>
<dbReference type="SMART" id="SM00813">
    <property type="entry name" value="Alpha-L-AF_C"/>
    <property type="match status" value="1"/>
</dbReference>
<dbReference type="SUPFAM" id="SSF51445">
    <property type="entry name" value="(Trans)glycosidases"/>
    <property type="match status" value="1"/>
</dbReference>
<evidence type="ECO:0000256" key="5">
    <source>
        <dbReference type="ARBA" id="ARBA00022801"/>
    </source>
</evidence>
<evidence type="ECO:0000256" key="4">
    <source>
        <dbReference type="ARBA" id="ARBA00012670"/>
    </source>
</evidence>
<comment type="similarity">
    <text evidence="2">Belongs to the glycosyl hydrolase 51 family.</text>
</comment>
<evidence type="ECO:0000313" key="10">
    <source>
        <dbReference type="Proteomes" id="UP001139365"/>
    </source>
</evidence>
<name>A0AAE3K0D8_9BACT</name>
<dbReference type="AlphaFoldDB" id="A0AAE3K0D8"/>
<comment type="catalytic activity">
    <reaction evidence="1">
        <text>Hydrolysis of terminal non-reducing alpha-L-arabinofuranoside residues in alpha-L-arabinosides.</text>
        <dbReference type="EC" id="3.2.1.55"/>
    </reaction>
</comment>
<dbReference type="SUPFAM" id="SSF51011">
    <property type="entry name" value="Glycosyl hydrolase domain"/>
    <property type="match status" value="1"/>
</dbReference>
<evidence type="ECO:0000256" key="6">
    <source>
        <dbReference type="ARBA" id="ARBA00023277"/>
    </source>
</evidence>
<dbReference type="InterPro" id="IPR013780">
    <property type="entry name" value="Glyco_hydro_b"/>
</dbReference>
<gene>
    <name evidence="9" type="ORF">MR241_08280</name>
</gene>
<dbReference type="PANTHER" id="PTHR43576">
    <property type="entry name" value="ALPHA-L-ARABINOFURANOSIDASE C-RELATED"/>
    <property type="match status" value="1"/>
</dbReference>
<dbReference type="Pfam" id="PF06964">
    <property type="entry name" value="Alpha-L-AF_C"/>
    <property type="match status" value="1"/>
</dbReference>
<dbReference type="PANTHER" id="PTHR43576:SF3">
    <property type="entry name" value="ALPHA-L-ARABINOFURANOSIDASE C"/>
    <property type="match status" value="1"/>
</dbReference>
<accession>A0AAE3K0D8</accession>
<dbReference type="InterPro" id="IPR010720">
    <property type="entry name" value="Alpha-L-AF_C"/>
</dbReference>
<proteinExistence type="inferred from homology"/>
<dbReference type="GO" id="GO:0046373">
    <property type="term" value="P:L-arabinose metabolic process"/>
    <property type="evidence" value="ECO:0007669"/>
    <property type="project" value="InterPro"/>
</dbReference>
<evidence type="ECO:0000313" key="9">
    <source>
        <dbReference type="EMBL" id="MCI5756271.1"/>
    </source>
</evidence>
<dbReference type="Proteomes" id="UP001139365">
    <property type="component" value="Unassembled WGS sequence"/>
</dbReference>
<keyword evidence="7" id="KW-0326">Glycosidase</keyword>
<evidence type="ECO:0000256" key="3">
    <source>
        <dbReference type="ARBA" id="ARBA00011165"/>
    </source>
</evidence>
<sequence length="501" mass="55536">MIRSNITLNREYTVGKTDERLFGSFIEHIGRAVYGGIYEPEHPEADEAGFRKDVAEAVRALRVPVIRYPGGNFVSGYHWEDGVGPVEKRPVVRELAWQALEPNRVGTDEFCRWCGRVGASPLMAVNLGTRGAEDAKNLVEYCNAPAGSKYADMRCANGQNEPYGIKTWCLGNEMDGEWQIGHKTAHEYGRLAADAASMMKMTDPEIELVLCGSSSRSMPTFPEWDAEVLRQAYNYVDYISLHSYYENDDGDLGSFLASGTDMENFITGMIAVCDHIKLEKRSGKTMMLSFDEWNIWYHLSRIRPYKKWSVGEPLFEDSYGVADAVAFGGMLNALLRHCDRVKIACLAQLVNVIAPIMTVPGGGIYRQTTYYPFLNASLYGRGTVLDLKTGGDVYESKRYGTVPYVDSAAVLSESGEVSIFLCNRHLTEEAEVSFALQEFGGYLPVGHTVLTGEPDARNTAESPESVVPAEGAPVIRDGDKWKTVLPALSWNMVRFAKPAGK</sequence>
<reference evidence="9 10" key="1">
    <citation type="submission" date="2022-03" db="EMBL/GenBank/DDBJ databases">
        <title>Metagenome-assembled genomes from swine fecal metagenomes.</title>
        <authorList>
            <person name="Holman D.B."/>
            <person name="Kommadath A."/>
        </authorList>
    </citation>
    <scope>NUCLEOTIDE SEQUENCE [LARGE SCALE GENOMIC DNA]</scope>
    <source>
        <strain evidence="9">SUG147</strain>
    </source>
</reference>
<dbReference type="Gene3D" id="2.60.40.1180">
    <property type="entry name" value="Golgi alpha-mannosidase II"/>
    <property type="match status" value="1"/>
</dbReference>
<comment type="caution">
    <text evidence="9">The sequence shown here is derived from an EMBL/GenBank/DDBJ whole genome shotgun (WGS) entry which is preliminary data.</text>
</comment>
<keyword evidence="5" id="KW-0378">Hydrolase</keyword>
<evidence type="ECO:0000256" key="7">
    <source>
        <dbReference type="ARBA" id="ARBA00023295"/>
    </source>
</evidence>
<organism evidence="9 10">
    <name type="scientific">Candidatus Colimorpha enterica</name>
    <dbReference type="NCBI Taxonomy" id="3083063"/>
    <lineage>
        <taxon>Bacteria</taxon>
        <taxon>Pseudomonadati</taxon>
        <taxon>Bacteroidota</taxon>
        <taxon>Bacteroidia</taxon>
        <taxon>Bacteroidales</taxon>
        <taxon>Candidatus Colimorpha</taxon>
    </lineage>
</organism>